<dbReference type="AlphaFoldDB" id="A0A2T4U2N3"/>
<evidence type="ECO:0000256" key="1">
    <source>
        <dbReference type="ARBA" id="ARBA00023125"/>
    </source>
</evidence>
<dbReference type="CDD" id="cd00093">
    <property type="entry name" value="HTH_XRE"/>
    <property type="match status" value="1"/>
</dbReference>
<gene>
    <name evidence="3" type="ORF">C6Y45_15435</name>
</gene>
<dbReference type="EMBL" id="PZJJ01000039">
    <property type="protein sequence ID" value="PTL37653.1"/>
    <property type="molecule type" value="Genomic_DNA"/>
</dbReference>
<dbReference type="Proteomes" id="UP000240509">
    <property type="component" value="Unassembled WGS sequence"/>
</dbReference>
<accession>A0A2T4U2N3</accession>
<dbReference type="InterPro" id="IPR050807">
    <property type="entry name" value="TransReg_Diox_bact_type"/>
</dbReference>
<protein>
    <submittedName>
        <fullName evidence="3">Transcriptional regulator</fullName>
    </submittedName>
</protein>
<sequence length="182" mass="20942">MNIGDNIKAIRTEKKLTQQELADNMNISRSYLSDVENNRKNPSMKTIESLASKLNVSIAYLTSGRRMLSDMSREEISKSLREASSKSTKALKERLREDIDSINIDDLDIIESTYLINTVFFLKFSKEEDVSFLASMLRVLNHLIEGGLPDNSLTEEESKELNTHLEDTIQDFEKYLKERFLP</sequence>
<dbReference type="Pfam" id="PF01381">
    <property type="entry name" value="HTH_3"/>
    <property type="match status" value="1"/>
</dbReference>
<dbReference type="Gene3D" id="1.10.260.40">
    <property type="entry name" value="lambda repressor-like DNA-binding domains"/>
    <property type="match status" value="1"/>
</dbReference>
<dbReference type="GO" id="GO:0003700">
    <property type="term" value="F:DNA-binding transcription factor activity"/>
    <property type="evidence" value="ECO:0007669"/>
    <property type="project" value="TreeGrafter"/>
</dbReference>
<evidence type="ECO:0000259" key="2">
    <source>
        <dbReference type="PROSITE" id="PS50943"/>
    </source>
</evidence>
<dbReference type="SMART" id="SM00530">
    <property type="entry name" value="HTH_XRE"/>
    <property type="match status" value="1"/>
</dbReference>
<dbReference type="RefSeq" id="WP_107586116.1">
    <property type="nucleotide sequence ID" value="NZ_PZJJ01000039.1"/>
</dbReference>
<keyword evidence="1" id="KW-0238">DNA-binding</keyword>
<dbReference type="PROSITE" id="PS50943">
    <property type="entry name" value="HTH_CROC1"/>
    <property type="match status" value="1"/>
</dbReference>
<evidence type="ECO:0000313" key="3">
    <source>
        <dbReference type="EMBL" id="PTL37653.1"/>
    </source>
</evidence>
<feature type="domain" description="HTH cro/C1-type" evidence="2">
    <location>
        <begin position="7"/>
        <end position="61"/>
    </location>
</feature>
<dbReference type="GO" id="GO:0003677">
    <property type="term" value="F:DNA binding"/>
    <property type="evidence" value="ECO:0007669"/>
    <property type="project" value="UniProtKB-KW"/>
</dbReference>
<organism evidence="3 4">
    <name type="scientific">Alkalicoccus saliphilus</name>
    <dbReference type="NCBI Taxonomy" id="200989"/>
    <lineage>
        <taxon>Bacteria</taxon>
        <taxon>Bacillati</taxon>
        <taxon>Bacillota</taxon>
        <taxon>Bacilli</taxon>
        <taxon>Bacillales</taxon>
        <taxon>Bacillaceae</taxon>
        <taxon>Alkalicoccus</taxon>
    </lineage>
</organism>
<reference evidence="3 4" key="1">
    <citation type="submission" date="2018-03" db="EMBL/GenBank/DDBJ databases">
        <title>Alkalicoccus saliphilus sp. nov., isolated from a mineral pool.</title>
        <authorList>
            <person name="Zhao B."/>
        </authorList>
    </citation>
    <scope>NUCLEOTIDE SEQUENCE [LARGE SCALE GENOMIC DNA]</scope>
    <source>
        <strain evidence="3 4">6AG</strain>
    </source>
</reference>
<dbReference type="InterPro" id="IPR010982">
    <property type="entry name" value="Lambda_DNA-bd_dom_sf"/>
</dbReference>
<comment type="caution">
    <text evidence="3">The sequence shown here is derived from an EMBL/GenBank/DDBJ whole genome shotgun (WGS) entry which is preliminary data.</text>
</comment>
<dbReference type="SUPFAM" id="SSF47413">
    <property type="entry name" value="lambda repressor-like DNA-binding domains"/>
    <property type="match status" value="1"/>
</dbReference>
<name>A0A2T4U2N3_9BACI</name>
<dbReference type="PANTHER" id="PTHR46797">
    <property type="entry name" value="HTH-TYPE TRANSCRIPTIONAL REGULATOR"/>
    <property type="match status" value="1"/>
</dbReference>
<dbReference type="GO" id="GO:0005829">
    <property type="term" value="C:cytosol"/>
    <property type="evidence" value="ECO:0007669"/>
    <property type="project" value="TreeGrafter"/>
</dbReference>
<keyword evidence="4" id="KW-1185">Reference proteome</keyword>
<proteinExistence type="predicted"/>
<evidence type="ECO:0000313" key="4">
    <source>
        <dbReference type="Proteomes" id="UP000240509"/>
    </source>
</evidence>
<dbReference type="InterPro" id="IPR001387">
    <property type="entry name" value="Cro/C1-type_HTH"/>
</dbReference>
<dbReference type="PANTHER" id="PTHR46797:SF1">
    <property type="entry name" value="METHYLPHOSPHONATE SYNTHASE"/>
    <property type="match status" value="1"/>
</dbReference>
<dbReference type="OrthoDB" id="5461347at2"/>